<feature type="region of interest" description="Disordered" evidence="1">
    <location>
        <begin position="1"/>
        <end position="56"/>
    </location>
</feature>
<keyword evidence="3" id="KW-1185">Reference proteome</keyword>
<comment type="caution">
    <text evidence="2">The sequence shown here is derived from an EMBL/GenBank/DDBJ whole genome shotgun (WGS) entry which is preliminary data.</text>
</comment>
<accession>A0ABN8G183</accession>
<dbReference type="EMBL" id="CAKMMG010000001">
    <property type="protein sequence ID" value="CAH1191900.1"/>
    <property type="molecule type" value="Genomic_DNA"/>
</dbReference>
<evidence type="ECO:0000313" key="2">
    <source>
        <dbReference type="EMBL" id="CAH1191900.1"/>
    </source>
</evidence>
<gene>
    <name evidence="2" type="ORF">PAECIP111892_00783</name>
</gene>
<dbReference type="RefSeq" id="WP_236329948.1">
    <property type="nucleotide sequence ID" value="NZ_CAKMMG010000001.1"/>
</dbReference>
<dbReference type="Proteomes" id="UP000838324">
    <property type="component" value="Unassembled WGS sequence"/>
</dbReference>
<name>A0ABN8G183_9BACL</name>
<protein>
    <recommendedName>
        <fullName evidence="4">YfhD family protein</fullName>
    </recommendedName>
</protein>
<proteinExistence type="predicted"/>
<feature type="compositionally biased region" description="Polar residues" evidence="1">
    <location>
        <begin position="1"/>
        <end position="10"/>
    </location>
</feature>
<reference evidence="2" key="1">
    <citation type="submission" date="2022-01" db="EMBL/GenBank/DDBJ databases">
        <authorList>
            <person name="Criscuolo A."/>
        </authorList>
    </citation>
    <scope>NUCLEOTIDE SEQUENCE</scope>
    <source>
        <strain evidence="2">CIP111892</strain>
    </source>
</reference>
<evidence type="ECO:0000313" key="3">
    <source>
        <dbReference type="Proteomes" id="UP000838324"/>
    </source>
</evidence>
<organism evidence="2 3">
    <name type="scientific">Paenibacillus auburnensis</name>
    <dbReference type="NCBI Taxonomy" id="2905649"/>
    <lineage>
        <taxon>Bacteria</taxon>
        <taxon>Bacillati</taxon>
        <taxon>Bacillota</taxon>
        <taxon>Bacilli</taxon>
        <taxon>Bacillales</taxon>
        <taxon>Paenibacillaceae</taxon>
        <taxon>Paenibacillus</taxon>
    </lineage>
</organism>
<evidence type="ECO:0008006" key="4">
    <source>
        <dbReference type="Google" id="ProtNLM"/>
    </source>
</evidence>
<evidence type="ECO:0000256" key="1">
    <source>
        <dbReference type="SAM" id="MobiDB-lite"/>
    </source>
</evidence>
<sequence>MDKQSKQTTDPKAMPAKKVNPAISSGKNEPEFADELTRSDIESAFKNPITGEERMY</sequence>